<dbReference type="RefSeq" id="WP_139457516.1">
    <property type="nucleotide sequence ID" value="NZ_VDCH01000025.1"/>
</dbReference>
<feature type="binding site" evidence="2">
    <location>
        <position position="117"/>
    </location>
    <ligand>
        <name>Mn(2+)</name>
        <dbReference type="ChEBI" id="CHEBI:29035"/>
        <label>2</label>
    </ligand>
</feature>
<sequence length="409" mass="44490">MHNEEFSTLAARVREAAHRLYPEVAALRRHLHQHPELSYQEFQTTAFIREYLAGLGIEAEPPLMETGVVALLRGEGAASGERRTVALRADIDALPLQEENSHDFCSTVERCMHACGHDMHTAMLLGAATVLCGMKEALNGDVLLIFQPAEEKAPGGARPLIEAGLLKKYKPSAIFAQHCFPSVKSGGIAMCKGSFMAAADELYITIHGQGGHASAPHKTRDPILASAHIITALQHLVSRVSPPHEPAVLSIASINGGHATNVIPGKVTMMGTMRTMDEALRSLLHEKFDRTVRQVSAAFDCEAEVEIRSGYPVLYNDPDMTDLAWEAGKAYLGDENVHQSEKLMTAEDFAYYLRECPGSFWQLGTGLDNSAPGNLLHSPTFDPDERALETGMGMMSYLALRYLAGGGEL</sequence>
<keyword evidence="1 4" id="KW-0378">Hydrolase</keyword>
<keyword evidence="2" id="KW-0479">Metal-binding</keyword>
<comment type="cofactor">
    <cofactor evidence="2">
        <name>Mn(2+)</name>
        <dbReference type="ChEBI" id="CHEBI:29035"/>
    </cofactor>
    <text evidence="2">The Mn(2+) ion enhances activity.</text>
</comment>
<dbReference type="NCBIfam" id="TIGR01891">
    <property type="entry name" value="amidohydrolases"/>
    <property type="match status" value="1"/>
</dbReference>
<dbReference type="PANTHER" id="PTHR11014:SF63">
    <property type="entry name" value="METALLOPEPTIDASE, PUTATIVE (AFU_ORTHOLOGUE AFUA_6G09600)-RELATED"/>
    <property type="match status" value="1"/>
</dbReference>
<comment type="caution">
    <text evidence="4">The sequence shown here is derived from an EMBL/GenBank/DDBJ whole genome shotgun (WGS) entry which is preliminary data.</text>
</comment>
<name>A0A5C4S534_CHLTI</name>
<gene>
    <name evidence="4" type="ORF">FGF66_10075</name>
</gene>
<accession>A0A5C4S534</accession>
<dbReference type="FunFam" id="3.30.70.360:FF:000001">
    <property type="entry name" value="N-acetyldiaminopimelate deacetylase"/>
    <property type="match status" value="1"/>
</dbReference>
<evidence type="ECO:0000313" key="4">
    <source>
        <dbReference type="EMBL" id="TNJ38179.1"/>
    </source>
</evidence>
<dbReference type="InterPro" id="IPR017439">
    <property type="entry name" value="Amidohydrolase"/>
</dbReference>
<dbReference type="GO" id="GO:0050118">
    <property type="term" value="F:N-acetyldiaminopimelate deacetylase activity"/>
    <property type="evidence" value="ECO:0007669"/>
    <property type="project" value="UniProtKB-ARBA"/>
</dbReference>
<evidence type="ECO:0000313" key="5">
    <source>
        <dbReference type="Proteomes" id="UP000308271"/>
    </source>
</evidence>
<dbReference type="Gene3D" id="3.30.70.360">
    <property type="match status" value="1"/>
</dbReference>
<dbReference type="GO" id="GO:0046872">
    <property type="term" value="F:metal ion binding"/>
    <property type="evidence" value="ECO:0007669"/>
    <property type="project" value="UniProtKB-KW"/>
</dbReference>
<keyword evidence="2" id="KW-0464">Manganese</keyword>
<feature type="domain" description="Peptidase M20 dimerisation" evidence="3">
    <location>
        <begin position="203"/>
        <end position="293"/>
    </location>
</feature>
<dbReference type="CDD" id="cd03886">
    <property type="entry name" value="M20_Acy1"/>
    <property type="match status" value="1"/>
</dbReference>
<dbReference type="InterPro" id="IPR011650">
    <property type="entry name" value="Peptidase_M20_dimer"/>
</dbReference>
<dbReference type="PANTHER" id="PTHR11014">
    <property type="entry name" value="PEPTIDASE M20 FAMILY MEMBER"/>
    <property type="match status" value="1"/>
</dbReference>
<dbReference type="GO" id="GO:0019877">
    <property type="term" value="P:diaminopimelate biosynthetic process"/>
    <property type="evidence" value="ECO:0007669"/>
    <property type="project" value="UniProtKB-ARBA"/>
</dbReference>
<dbReference type="InterPro" id="IPR002933">
    <property type="entry name" value="Peptidase_M20"/>
</dbReference>
<organism evidence="4 5">
    <name type="scientific">Chlorobaculum thiosulfatiphilum</name>
    <name type="common">Chlorobium limicola f.sp. thiosulfatophilum</name>
    <dbReference type="NCBI Taxonomy" id="115852"/>
    <lineage>
        <taxon>Bacteria</taxon>
        <taxon>Pseudomonadati</taxon>
        <taxon>Chlorobiota</taxon>
        <taxon>Chlorobiia</taxon>
        <taxon>Chlorobiales</taxon>
        <taxon>Chlorobiaceae</taxon>
        <taxon>Chlorobaculum</taxon>
    </lineage>
</organism>
<dbReference type="InterPro" id="IPR036264">
    <property type="entry name" value="Bact_exopeptidase_dim_dom"/>
</dbReference>
<protein>
    <submittedName>
        <fullName evidence="4">Amidohydrolase</fullName>
    </submittedName>
</protein>
<dbReference type="OrthoDB" id="9776731at2"/>
<evidence type="ECO:0000259" key="3">
    <source>
        <dbReference type="Pfam" id="PF07687"/>
    </source>
</evidence>
<evidence type="ECO:0000256" key="2">
    <source>
        <dbReference type="PIRSR" id="PIRSR005962-1"/>
    </source>
</evidence>
<dbReference type="Pfam" id="PF07687">
    <property type="entry name" value="M20_dimer"/>
    <property type="match status" value="1"/>
</dbReference>
<dbReference type="SUPFAM" id="SSF53187">
    <property type="entry name" value="Zn-dependent exopeptidases"/>
    <property type="match status" value="1"/>
</dbReference>
<dbReference type="SUPFAM" id="SSF55031">
    <property type="entry name" value="Bacterial exopeptidase dimerisation domain"/>
    <property type="match status" value="1"/>
</dbReference>
<dbReference type="Pfam" id="PF01546">
    <property type="entry name" value="Peptidase_M20"/>
    <property type="match status" value="1"/>
</dbReference>
<reference evidence="4 5" key="1">
    <citation type="submission" date="2019-05" db="EMBL/GenBank/DDBJ databases">
        <title>Draft Whole-Genome sequence of the green sulfur bacterium Chlorobaculum thiosulfatiphilum DSM 249.</title>
        <authorList>
            <person name="Meyer T.E."/>
            <person name="Kyndt J.A."/>
        </authorList>
    </citation>
    <scope>NUCLEOTIDE SEQUENCE [LARGE SCALE GENOMIC DNA]</scope>
    <source>
        <strain evidence="4 5">DSM 249</strain>
    </source>
</reference>
<feature type="binding site" evidence="2">
    <location>
        <position position="151"/>
    </location>
    <ligand>
        <name>Mn(2+)</name>
        <dbReference type="ChEBI" id="CHEBI:29035"/>
        <label>2</label>
    </ligand>
</feature>
<feature type="binding site" evidence="2">
    <location>
        <position position="115"/>
    </location>
    <ligand>
        <name>Mn(2+)</name>
        <dbReference type="ChEBI" id="CHEBI:29035"/>
        <label>2</label>
    </ligand>
</feature>
<keyword evidence="5" id="KW-1185">Reference proteome</keyword>
<feature type="binding site" evidence="2">
    <location>
        <position position="377"/>
    </location>
    <ligand>
        <name>Mn(2+)</name>
        <dbReference type="ChEBI" id="CHEBI:29035"/>
        <label>2</label>
    </ligand>
</feature>
<dbReference type="EMBL" id="VDCH01000025">
    <property type="protein sequence ID" value="TNJ38179.1"/>
    <property type="molecule type" value="Genomic_DNA"/>
</dbReference>
<dbReference type="Proteomes" id="UP000308271">
    <property type="component" value="Unassembled WGS sequence"/>
</dbReference>
<dbReference type="Gene3D" id="3.40.630.10">
    <property type="entry name" value="Zn peptidases"/>
    <property type="match status" value="1"/>
</dbReference>
<proteinExistence type="predicted"/>
<dbReference type="AlphaFoldDB" id="A0A5C4S534"/>
<evidence type="ECO:0000256" key="1">
    <source>
        <dbReference type="ARBA" id="ARBA00022801"/>
    </source>
</evidence>
<feature type="binding site" evidence="2">
    <location>
        <position position="178"/>
    </location>
    <ligand>
        <name>Mn(2+)</name>
        <dbReference type="ChEBI" id="CHEBI:29035"/>
        <label>2</label>
    </ligand>
</feature>
<dbReference type="PIRSF" id="PIRSF005962">
    <property type="entry name" value="Pept_M20D_amidohydro"/>
    <property type="match status" value="1"/>
</dbReference>